<feature type="compositionally biased region" description="Basic and acidic residues" evidence="2">
    <location>
        <begin position="1018"/>
        <end position="1028"/>
    </location>
</feature>
<feature type="compositionally biased region" description="Basic and acidic residues" evidence="2">
    <location>
        <begin position="541"/>
        <end position="552"/>
    </location>
</feature>
<evidence type="ECO:0000313" key="4">
    <source>
        <dbReference type="EMBL" id="KAJ4389339.1"/>
    </source>
</evidence>
<dbReference type="Pfam" id="PF02230">
    <property type="entry name" value="Abhydrolase_2"/>
    <property type="match status" value="1"/>
</dbReference>
<comment type="caution">
    <text evidence="4">The sequence shown here is derived from an EMBL/GenBank/DDBJ whole genome shotgun (WGS) entry which is preliminary data.</text>
</comment>
<sequence>MAPQIRIPKREDFASLPPELAVALHFPSPPESTTAILILFHGLGDSEVTFANFAKNMNLPGVLAITVRGTKPLPPSMLGLPLDSGPSRNFHWGDDLNLATQTDSLDADPGFDKAFDLITNSLIKETLLEKCGWNMSDILLFGYGQGGSLALGLASKIRESPRVEEVKDEGDGNSAEIAKVLKGVVSIGGPLPVSMIPTISARPKSKTPVLICRGRACEAVDDDAIDVLKREFLDVRDVKWKKAESSMPSNREEMLPIMQFLAERLRSGCPLSKRCLSALSSTKDSEVVQGLILPCFTYGKAQFELGQAKQGRTGNVDPAEFNACNPSCMAYAAVSTILPWFGGGILAHQQSKEVTRFYDLKPKSEIATNVFAHNATTIRNLAEIRRREDVPPVEIQYRSQPPMLMQPVPSEPFPAALGQGRKTNTTNLSNTKTISMAEKIKRRLKGQSTVGAPVQAPASSPVWNPFTRLVAEEPGAQGPGLAAILQPGSGPMTDLRGQSSTTNQSTNGGPSTFRSVGITGGQHAQETEEILTAGSATTRGLEIERPGADAKGKGKAVAIPEITTIDGRSVKVGSEAMGEVTETEVDQADTPKGKLTKMFKKDQKETEPEDTSAAKQASTGPSATTQTGRTTQTESSPIADAGKTEAPATDKSKGMFGGLFKKSQKSNNKDIVKEIQAAASSVAKLSAEATKAAEGLKLSNVPQIKVGEGPMSEEAKDEALKRYQDMLESGGSDPFTMLMSVDNFGALDAITELPPVRAHSISEDTVLIAESGSKREHDLSDDAVASTEKAAPAHALAHDRVINAEPSQRGTHRLSTDAMIPIRAAAPGHHLDADPIISGPKQLFQHELLDDKRILRSKSPQPHSLDLDQTLLAPQKKSRTHDLHSDTVLAAPQARTAHDLHSDLRVKSAEPVGGHHDLAHDVRILSPSGAVRDPHSIGDDEIIKENAVFRKSPHPDAMMPGEWAPSSSSGASDVNNPIASLNASLQTAGQALTELNHAMGPNFQAKANTADPQTDLPAVDRSHPTWPH</sequence>
<feature type="region of interest" description="Disordered" evidence="2">
    <location>
        <begin position="1000"/>
        <end position="1028"/>
    </location>
</feature>
<accession>A0A9W8YQ32</accession>
<dbReference type="Proteomes" id="UP001140453">
    <property type="component" value="Unassembled WGS sequence"/>
</dbReference>
<feature type="compositionally biased region" description="Polar residues" evidence="2">
    <location>
        <begin position="965"/>
        <end position="975"/>
    </location>
</feature>
<feature type="compositionally biased region" description="Polar residues" evidence="2">
    <location>
        <begin position="496"/>
        <end position="514"/>
    </location>
</feature>
<dbReference type="GO" id="GO:0052689">
    <property type="term" value="F:carboxylic ester hydrolase activity"/>
    <property type="evidence" value="ECO:0007669"/>
    <property type="project" value="TreeGrafter"/>
</dbReference>
<evidence type="ECO:0000256" key="2">
    <source>
        <dbReference type="SAM" id="MobiDB-lite"/>
    </source>
</evidence>
<evidence type="ECO:0000256" key="1">
    <source>
        <dbReference type="ARBA" id="ARBA00006499"/>
    </source>
</evidence>
<dbReference type="InterPro" id="IPR003140">
    <property type="entry name" value="PLipase/COase/thioEstase"/>
</dbReference>
<dbReference type="EMBL" id="JAPEVB010000004">
    <property type="protein sequence ID" value="KAJ4389339.1"/>
    <property type="molecule type" value="Genomic_DNA"/>
</dbReference>
<evidence type="ECO:0000313" key="5">
    <source>
        <dbReference type="Proteomes" id="UP001140453"/>
    </source>
</evidence>
<organism evidence="4 5">
    <name type="scientific">Gnomoniopsis smithogilvyi</name>
    <dbReference type="NCBI Taxonomy" id="1191159"/>
    <lineage>
        <taxon>Eukaryota</taxon>
        <taxon>Fungi</taxon>
        <taxon>Dikarya</taxon>
        <taxon>Ascomycota</taxon>
        <taxon>Pezizomycotina</taxon>
        <taxon>Sordariomycetes</taxon>
        <taxon>Sordariomycetidae</taxon>
        <taxon>Diaporthales</taxon>
        <taxon>Gnomoniaceae</taxon>
        <taxon>Gnomoniopsis</taxon>
    </lineage>
</organism>
<protein>
    <recommendedName>
        <fullName evidence="3">Phospholipase/carboxylesterase/thioesterase domain-containing protein</fullName>
    </recommendedName>
</protein>
<feature type="region of interest" description="Disordered" evidence="2">
    <location>
        <begin position="951"/>
        <end position="975"/>
    </location>
</feature>
<proteinExistence type="inferred from homology"/>
<evidence type="ECO:0000259" key="3">
    <source>
        <dbReference type="Pfam" id="PF02230"/>
    </source>
</evidence>
<feature type="compositionally biased region" description="Low complexity" evidence="2">
    <location>
        <begin position="624"/>
        <end position="633"/>
    </location>
</feature>
<dbReference type="GO" id="GO:0008474">
    <property type="term" value="F:palmitoyl-(protein) hydrolase activity"/>
    <property type="evidence" value="ECO:0007669"/>
    <property type="project" value="TreeGrafter"/>
</dbReference>
<dbReference type="GO" id="GO:0005737">
    <property type="term" value="C:cytoplasm"/>
    <property type="evidence" value="ECO:0007669"/>
    <property type="project" value="TreeGrafter"/>
</dbReference>
<dbReference type="OrthoDB" id="437457at2759"/>
<dbReference type="SUPFAM" id="SSF53474">
    <property type="entry name" value="alpha/beta-Hydrolases"/>
    <property type="match status" value="1"/>
</dbReference>
<dbReference type="InterPro" id="IPR029058">
    <property type="entry name" value="AB_hydrolase_fold"/>
</dbReference>
<name>A0A9W8YQ32_9PEZI</name>
<feature type="region of interest" description="Disordered" evidence="2">
    <location>
        <begin position="486"/>
        <end position="555"/>
    </location>
</feature>
<comment type="similarity">
    <text evidence="1">Belongs to the AB hydrolase superfamily. AB hydrolase 2 family.</text>
</comment>
<keyword evidence="5" id="KW-1185">Reference proteome</keyword>
<reference evidence="4" key="1">
    <citation type="submission" date="2022-10" db="EMBL/GenBank/DDBJ databases">
        <title>Tapping the CABI collections for fungal endophytes: first genome assemblies for Collariella, Neodidymelliopsis, Ascochyta clinopodiicola, Didymella pomorum, Didymosphaeria variabile, Neocosmospora piperis and Neocucurbitaria cava.</title>
        <authorList>
            <person name="Hill R."/>
        </authorList>
    </citation>
    <scope>NUCLEOTIDE SEQUENCE</scope>
    <source>
        <strain evidence="4">IMI 355082</strain>
    </source>
</reference>
<dbReference type="PANTHER" id="PTHR10655">
    <property type="entry name" value="LYSOPHOSPHOLIPASE-RELATED"/>
    <property type="match status" value="1"/>
</dbReference>
<feature type="domain" description="Phospholipase/carboxylesterase/thioesterase" evidence="3">
    <location>
        <begin position="29"/>
        <end position="156"/>
    </location>
</feature>
<dbReference type="Gene3D" id="3.40.50.1820">
    <property type="entry name" value="alpha/beta hydrolase"/>
    <property type="match status" value="1"/>
</dbReference>
<gene>
    <name evidence="4" type="ORF">N0V93_006806</name>
</gene>
<dbReference type="AlphaFoldDB" id="A0A9W8YQ32"/>
<dbReference type="PANTHER" id="PTHR10655:SF67">
    <property type="entry name" value="PHOSPHOLIPASE_CARBOXYLESTERASE SUPERFAMILY (AFU_ORTHOLOGUE AFUA_5G09340)"/>
    <property type="match status" value="1"/>
</dbReference>
<dbReference type="InterPro" id="IPR050565">
    <property type="entry name" value="LYPA1-2/EST-like"/>
</dbReference>
<feature type="compositionally biased region" description="Polar residues" evidence="2">
    <location>
        <begin position="613"/>
        <end position="623"/>
    </location>
</feature>
<feature type="region of interest" description="Disordered" evidence="2">
    <location>
        <begin position="576"/>
        <end position="661"/>
    </location>
</feature>